<reference evidence="2" key="1">
    <citation type="submission" date="2023-04" db="EMBL/GenBank/DDBJ databases">
        <authorList>
            <consortium name="ELIXIR-Norway"/>
        </authorList>
    </citation>
    <scope>NUCLEOTIDE SEQUENCE [LARGE SCALE GENOMIC DNA]</scope>
</reference>
<keyword evidence="3" id="KW-1185">Reference proteome</keyword>
<organism evidence="2 3">
    <name type="scientific">Rangifer tarandus platyrhynchus</name>
    <name type="common">Svalbard reindeer</name>
    <dbReference type="NCBI Taxonomy" id="3082113"/>
    <lineage>
        <taxon>Eukaryota</taxon>
        <taxon>Metazoa</taxon>
        <taxon>Chordata</taxon>
        <taxon>Craniata</taxon>
        <taxon>Vertebrata</taxon>
        <taxon>Euteleostomi</taxon>
        <taxon>Mammalia</taxon>
        <taxon>Eutheria</taxon>
        <taxon>Laurasiatheria</taxon>
        <taxon>Artiodactyla</taxon>
        <taxon>Ruminantia</taxon>
        <taxon>Pecora</taxon>
        <taxon>Cervidae</taxon>
        <taxon>Odocoileinae</taxon>
        <taxon>Rangifer</taxon>
    </lineage>
</organism>
<proteinExistence type="predicted"/>
<protein>
    <submittedName>
        <fullName evidence="2">Uncharacterized protein</fullName>
    </submittedName>
</protein>
<dbReference type="Proteomes" id="UP001176941">
    <property type="component" value="Chromosome 28"/>
</dbReference>
<feature type="region of interest" description="Disordered" evidence="1">
    <location>
        <begin position="57"/>
        <end position="262"/>
    </location>
</feature>
<accession>A0ABN8Z7I3</accession>
<gene>
    <name evidence="2" type="ORF">MRATA1EN1_LOCUS18023</name>
</gene>
<feature type="compositionally biased region" description="Basic residues" evidence="1">
    <location>
        <begin position="169"/>
        <end position="179"/>
    </location>
</feature>
<name>A0ABN8Z7I3_RANTA</name>
<feature type="compositionally biased region" description="Low complexity" evidence="1">
    <location>
        <begin position="132"/>
        <end position="150"/>
    </location>
</feature>
<dbReference type="EMBL" id="OX459964">
    <property type="protein sequence ID" value="CAI9169061.1"/>
    <property type="molecule type" value="Genomic_DNA"/>
</dbReference>
<evidence type="ECO:0000256" key="1">
    <source>
        <dbReference type="SAM" id="MobiDB-lite"/>
    </source>
</evidence>
<sequence length="326" mass="33935">MHTTTRDRLLGTRCRPASALKVRTASRAEDPGAAWELWEQAGLALRALGRADGASRVPGGQFAEGRGVGAPAPQAAPEREGVRSRAWGPRAGLKNRGAVPEQGPAATSLPKELFPPLGPRSREQRGRAGQVARTTSPARAAGPRAGKPASLHGRVGARVPRAVETQFKGRSRQRPRRSGRPLTSLASRLLGSQGAHKASVKAAGSGGMREGAGHQRTVRSRGRASCPPGAQEHRASAPNSGFLGGGGDAAWWGPGKQAEGPGALQAARRWEPGFGAPPAQEEQIPGFLCVRAHSETQRFNTAQARALTRSAAVAGAVEEARLEPGS</sequence>
<evidence type="ECO:0000313" key="2">
    <source>
        <dbReference type="EMBL" id="CAI9169061.1"/>
    </source>
</evidence>
<evidence type="ECO:0000313" key="3">
    <source>
        <dbReference type="Proteomes" id="UP001176941"/>
    </source>
</evidence>